<keyword evidence="1" id="KW-0723">Serine/threonine-protein kinase</keyword>
<accession>A0ABD1FWF0</accession>
<dbReference type="PANTHER" id="PTHR23257">
    <property type="entry name" value="SERINE-THREONINE PROTEIN KINASE"/>
    <property type="match status" value="1"/>
</dbReference>
<dbReference type="InterPro" id="IPR017441">
    <property type="entry name" value="Protein_kinase_ATP_BS"/>
</dbReference>
<evidence type="ECO:0000256" key="5">
    <source>
        <dbReference type="ARBA" id="ARBA00022840"/>
    </source>
</evidence>
<keyword evidence="5 6" id="KW-0067">ATP-binding</keyword>
<feature type="binding site" evidence="6">
    <location>
        <position position="932"/>
    </location>
    <ligand>
        <name>ATP</name>
        <dbReference type="ChEBI" id="CHEBI:30616"/>
    </ligand>
</feature>
<feature type="compositionally biased region" description="Polar residues" evidence="8">
    <location>
        <begin position="14"/>
        <end position="27"/>
    </location>
</feature>
<dbReference type="Proteomes" id="UP001567538">
    <property type="component" value="Unassembled WGS sequence"/>
</dbReference>
<evidence type="ECO:0000256" key="3">
    <source>
        <dbReference type="ARBA" id="ARBA00022741"/>
    </source>
</evidence>
<evidence type="ECO:0000313" key="11">
    <source>
        <dbReference type="Proteomes" id="UP001567538"/>
    </source>
</evidence>
<dbReference type="GO" id="GO:0004674">
    <property type="term" value="F:protein serine/threonine kinase activity"/>
    <property type="evidence" value="ECO:0007669"/>
    <property type="project" value="UniProtKB-KW"/>
</dbReference>
<dbReference type="FunFam" id="3.30.200.20:FF:000081">
    <property type="entry name" value="Octicosapeptide/phox/Bem1p domain kinase superfamily protein"/>
    <property type="match status" value="1"/>
</dbReference>
<dbReference type="InterPro" id="IPR011009">
    <property type="entry name" value="Kinase-like_dom_sf"/>
</dbReference>
<feature type="region of interest" description="Disordered" evidence="8">
    <location>
        <begin position="1"/>
        <end position="27"/>
    </location>
</feature>
<keyword evidence="7" id="KW-0175">Coiled coil</keyword>
<dbReference type="CDD" id="cd06410">
    <property type="entry name" value="PB1_UP2"/>
    <property type="match status" value="1"/>
</dbReference>
<evidence type="ECO:0000256" key="1">
    <source>
        <dbReference type="ARBA" id="ARBA00022527"/>
    </source>
</evidence>
<sequence>MSVDMDNKFCGQTHADSPSSTQSDHNSGVINLRNISVQTGEEFLDEFLRDRVASRRVPVANDADQTPTSEPGYDVVQSHLVTSFHDTRKRDTESCPDFVDFSSGEGYAAELNSKYYVNGSNAYYRELQVNGQNHRKCSENLDRGGPSGPLVYSSESPHSNQSSSKGPGCTDSSSSVKLKFLCSFGGKILPRPNDGKLRYVGGDTRIISLGKNATYLELLKKTMVICKYHHTIKYQLPGEDLDALISVASDEDLHHMIEEYHDLEKNSQRLRLFLVASGDLERPYSSEGWTMQQGDADCPYVVAVNSMVDSSPHRSYSRESLESQWTNNIESPTLQMDSPTFRLLENQNGGGSLNTTWTPSTTYVSPSPLSLVPFTEPNASYTKGCEDVHSSYAYTSNFPYVMEIPANDNPCCFDASVYYHNQLVDMPPMMDSSNQNSHMEQAHATPLVVSHFHMPSKNFQPPLYAPRFVDARIGFANVPPQSEKLVPSQDKFGFSSVTGGNANSYWINTNRILEPQPTNEEASSVPLEHEIEKISWAFASEKLPSLEMSVSSLQEVEDQKAREEDQVTRNEYQVFHETVNLNKDFIEWGENTLMPMKNDSVDQDRETYVIEKNHVKNVEFLEHRKNLPQIICRPDSQLSFHVSKSKLQMNGTKNSSSSFSSAEYPADFWKELSGNCQISKNEPEFLIKSQTGPHATDCDTTFFGSHVLHPVSTKGNTQSQCVNPVLHLDNSSARLCLTEHLIFPETTVDHALDGEVSCQKEMVMKSNDVESSHECSNKEIPSIKSLDDLSIRNDTFGNSQYPNNCHKSGILRGPVKVEDVAVQLEIPSSSSSTIVISRPDEHNEAAESPEDTLGTESHLSESDDYDVEIDEVTTNESLSEAAVIEMEASTYGLQIIRNSDLEDLQELGSGTFGTVFHGKWRGTDVAIKRIKKSCFAGRSSEQEKLAKDFWREAKILSTLHHPNIVAFYGVVPDGPGGTLATVTEYLVNGSLRHVLLRKGRVLDQRRKVIIALDAAFGMEYLHLKNIVHFDLKCDNLLVNLGDPHRPVCKVGDFGLSRIKRNTLVSGGVRGTLPWMAPELLDGNSSRVSEKVDVFSFGIALWEILTGEEPYVNMHCGAIIGGIVSDSLRPPVPEQCDPEWRKLMEQCWSHEPEARPPFSEITRRLQGMSKAILPKRVNRVKR</sequence>
<evidence type="ECO:0000256" key="4">
    <source>
        <dbReference type="ARBA" id="ARBA00022777"/>
    </source>
</evidence>
<dbReference type="Gene3D" id="3.10.20.90">
    <property type="entry name" value="Phosphatidylinositol 3-kinase Catalytic Subunit, Chain A, domain 1"/>
    <property type="match status" value="1"/>
</dbReference>
<feature type="region of interest" description="Disordered" evidence="8">
    <location>
        <begin position="134"/>
        <end position="172"/>
    </location>
</feature>
<dbReference type="EMBL" id="JBEAFC010000011">
    <property type="protein sequence ID" value="KAL1536174.1"/>
    <property type="molecule type" value="Genomic_DNA"/>
</dbReference>
<keyword evidence="11" id="KW-1185">Reference proteome</keyword>
<dbReference type="Pfam" id="PF00564">
    <property type="entry name" value="PB1"/>
    <property type="match status" value="1"/>
</dbReference>
<reference evidence="10 11" key="1">
    <citation type="submission" date="2024-06" db="EMBL/GenBank/DDBJ databases">
        <title>A chromosome level genome sequence of Diviner's sage (Salvia divinorum).</title>
        <authorList>
            <person name="Ford S.A."/>
            <person name="Ro D.-K."/>
            <person name="Ness R.W."/>
            <person name="Phillips M.A."/>
        </authorList>
    </citation>
    <scope>NUCLEOTIDE SEQUENCE [LARGE SCALE GENOMIC DNA]</scope>
    <source>
        <strain evidence="10">SAF-2024a</strain>
        <tissue evidence="10">Leaf</tissue>
    </source>
</reference>
<evidence type="ECO:0000313" key="10">
    <source>
        <dbReference type="EMBL" id="KAL1536174.1"/>
    </source>
</evidence>
<dbReference type="InterPro" id="IPR008271">
    <property type="entry name" value="Ser/Thr_kinase_AS"/>
</dbReference>
<dbReference type="PANTHER" id="PTHR23257:SF792">
    <property type="entry name" value="PROTEIN KINASE DOMAIN-CONTAINING PROTEIN"/>
    <property type="match status" value="1"/>
</dbReference>
<keyword evidence="2" id="KW-0808">Transferase</keyword>
<feature type="coiled-coil region" evidence="7">
    <location>
        <begin position="546"/>
        <end position="573"/>
    </location>
</feature>
<dbReference type="InterPro" id="IPR001245">
    <property type="entry name" value="Ser-Thr/Tyr_kinase_cat_dom"/>
</dbReference>
<evidence type="ECO:0000256" key="2">
    <source>
        <dbReference type="ARBA" id="ARBA00022679"/>
    </source>
</evidence>
<comment type="caution">
    <text evidence="10">The sequence shown here is derived from an EMBL/GenBank/DDBJ whole genome shotgun (WGS) entry which is preliminary data.</text>
</comment>
<evidence type="ECO:0000256" key="7">
    <source>
        <dbReference type="SAM" id="Coils"/>
    </source>
</evidence>
<dbReference type="InterPro" id="IPR000719">
    <property type="entry name" value="Prot_kinase_dom"/>
</dbReference>
<dbReference type="SUPFAM" id="SSF54277">
    <property type="entry name" value="CAD &amp; PB1 domains"/>
    <property type="match status" value="1"/>
</dbReference>
<protein>
    <recommendedName>
        <fullName evidence="9">Protein kinase domain-containing protein</fullName>
    </recommendedName>
</protein>
<dbReference type="Gene3D" id="3.30.200.20">
    <property type="entry name" value="Phosphorylase Kinase, domain 1"/>
    <property type="match status" value="1"/>
</dbReference>
<dbReference type="PROSITE" id="PS50011">
    <property type="entry name" value="PROTEIN_KINASE_DOM"/>
    <property type="match status" value="1"/>
</dbReference>
<dbReference type="PROSITE" id="PS00108">
    <property type="entry name" value="PROTEIN_KINASE_ST"/>
    <property type="match status" value="1"/>
</dbReference>
<keyword evidence="3 6" id="KW-0547">Nucleotide-binding</keyword>
<dbReference type="SUPFAM" id="SSF56112">
    <property type="entry name" value="Protein kinase-like (PK-like)"/>
    <property type="match status" value="1"/>
</dbReference>
<gene>
    <name evidence="10" type="ORF">AAHA92_28865</name>
</gene>
<dbReference type="Pfam" id="PF07714">
    <property type="entry name" value="PK_Tyr_Ser-Thr"/>
    <property type="match status" value="1"/>
</dbReference>
<evidence type="ECO:0000259" key="9">
    <source>
        <dbReference type="PROSITE" id="PS50011"/>
    </source>
</evidence>
<feature type="domain" description="Protein kinase" evidence="9">
    <location>
        <begin position="901"/>
        <end position="1172"/>
    </location>
</feature>
<dbReference type="InterPro" id="IPR000270">
    <property type="entry name" value="PB1_dom"/>
</dbReference>
<dbReference type="SMART" id="SM00666">
    <property type="entry name" value="PB1"/>
    <property type="match status" value="1"/>
</dbReference>
<dbReference type="PROSITE" id="PS00107">
    <property type="entry name" value="PROTEIN_KINASE_ATP"/>
    <property type="match status" value="1"/>
</dbReference>
<keyword evidence="4" id="KW-0418">Kinase</keyword>
<dbReference type="PRINTS" id="PR00109">
    <property type="entry name" value="TYRKINASE"/>
</dbReference>
<evidence type="ECO:0000256" key="6">
    <source>
        <dbReference type="PROSITE-ProRule" id="PRU10141"/>
    </source>
</evidence>
<dbReference type="FunFam" id="3.10.20.90:FF:000058">
    <property type="entry name" value="Octicosapeptide/phox/Bem1p domain kinase superfamily protein"/>
    <property type="match status" value="1"/>
</dbReference>
<dbReference type="SMART" id="SM00220">
    <property type="entry name" value="S_TKc"/>
    <property type="match status" value="1"/>
</dbReference>
<dbReference type="CDD" id="cd13999">
    <property type="entry name" value="STKc_MAP3K-like"/>
    <property type="match status" value="1"/>
</dbReference>
<feature type="compositionally biased region" description="Low complexity" evidence="8">
    <location>
        <begin position="153"/>
        <end position="164"/>
    </location>
</feature>
<feature type="region of interest" description="Disordered" evidence="8">
    <location>
        <begin position="831"/>
        <end position="864"/>
    </location>
</feature>
<dbReference type="GO" id="GO:0005524">
    <property type="term" value="F:ATP binding"/>
    <property type="evidence" value="ECO:0007669"/>
    <property type="project" value="UniProtKB-UniRule"/>
</dbReference>
<organism evidence="10 11">
    <name type="scientific">Salvia divinorum</name>
    <name type="common">Maria pastora</name>
    <name type="synonym">Diviner's sage</name>
    <dbReference type="NCBI Taxonomy" id="28513"/>
    <lineage>
        <taxon>Eukaryota</taxon>
        <taxon>Viridiplantae</taxon>
        <taxon>Streptophyta</taxon>
        <taxon>Embryophyta</taxon>
        <taxon>Tracheophyta</taxon>
        <taxon>Spermatophyta</taxon>
        <taxon>Magnoliopsida</taxon>
        <taxon>eudicotyledons</taxon>
        <taxon>Gunneridae</taxon>
        <taxon>Pentapetalae</taxon>
        <taxon>asterids</taxon>
        <taxon>lamiids</taxon>
        <taxon>Lamiales</taxon>
        <taxon>Lamiaceae</taxon>
        <taxon>Nepetoideae</taxon>
        <taxon>Mentheae</taxon>
        <taxon>Salviinae</taxon>
        <taxon>Salvia</taxon>
        <taxon>Salvia subgen. Calosphace</taxon>
    </lineage>
</organism>
<name>A0ABD1FWF0_SALDI</name>
<proteinExistence type="predicted"/>
<dbReference type="AlphaFoldDB" id="A0ABD1FWF0"/>
<dbReference type="Gene3D" id="1.10.510.10">
    <property type="entry name" value="Transferase(Phosphotransferase) domain 1"/>
    <property type="match status" value="1"/>
</dbReference>
<dbReference type="InterPro" id="IPR050167">
    <property type="entry name" value="Ser_Thr_protein_kinase"/>
</dbReference>
<evidence type="ECO:0000256" key="8">
    <source>
        <dbReference type="SAM" id="MobiDB-lite"/>
    </source>
</evidence>